<organism evidence="1 2">
    <name type="scientific">Lactobacillus kalixensis DSM 16043</name>
    <dbReference type="NCBI Taxonomy" id="1423763"/>
    <lineage>
        <taxon>Bacteria</taxon>
        <taxon>Bacillati</taxon>
        <taxon>Bacillota</taxon>
        <taxon>Bacilli</taxon>
        <taxon>Lactobacillales</taxon>
        <taxon>Lactobacillaceae</taxon>
        <taxon>Lactobacillus</taxon>
    </lineage>
</organism>
<dbReference type="AlphaFoldDB" id="A0A0R1U7C3"/>
<reference evidence="1 2" key="1">
    <citation type="journal article" date="2015" name="Genome Announc.">
        <title>Expanding the biotechnology potential of lactobacilli through comparative genomics of 213 strains and associated genera.</title>
        <authorList>
            <person name="Sun Z."/>
            <person name="Harris H.M."/>
            <person name="McCann A."/>
            <person name="Guo C."/>
            <person name="Argimon S."/>
            <person name="Zhang W."/>
            <person name="Yang X."/>
            <person name="Jeffery I.B."/>
            <person name="Cooney J.C."/>
            <person name="Kagawa T.F."/>
            <person name="Liu W."/>
            <person name="Song Y."/>
            <person name="Salvetti E."/>
            <person name="Wrobel A."/>
            <person name="Rasinkangas P."/>
            <person name="Parkhill J."/>
            <person name="Rea M.C."/>
            <person name="O'Sullivan O."/>
            <person name="Ritari J."/>
            <person name="Douillard F.P."/>
            <person name="Paul Ross R."/>
            <person name="Yang R."/>
            <person name="Briner A.E."/>
            <person name="Felis G.E."/>
            <person name="de Vos W.M."/>
            <person name="Barrangou R."/>
            <person name="Klaenhammer T.R."/>
            <person name="Caufield P.W."/>
            <person name="Cui Y."/>
            <person name="Zhang H."/>
            <person name="O'Toole P.W."/>
        </authorList>
    </citation>
    <scope>NUCLEOTIDE SEQUENCE [LARGE SCALE GENOMIC DNA]</scope>
    <source>
        <strain evidence="1 2">DSM 16043</strain>
    </source>
</reference>
<evidence type="ECO:0000313" key="2">
    <source>
        <dbReference type="Proteomes" id="UP000051036"/>
    </source>
</evidence>
<comment type="caution">
    <text evidence="1">The sequence shown here is derived from an EMBL/GenBank/DDBJ whole genome shotgun (WGS) entry which is preliminary data.</text>
</comment>
<dbReference type="PATRIC" id="fig|1423763.3.peg.983"/>
<name>A0A0R1U7C3_9LACO</name>
<protein>
    <submittedName>
        <fullName evidence="1">Uncharacterized protein</fullName>
    </submittedName>
</protein>
<sequence length="86" mass="9469">MKEGNKMSKELEKLVSDLQGNVNVVSRFYTNMDEVAKEYGISKKELSILKARDIDGLVKLGLQKQEAVGALSNAHSSTCGPRTTRI</sequence>
<accession>A0A0R1U7C3</accession>
<dbReference type="EMBL" id="AZFM01000029">
    <property type="protein sequence ID" value="KRL89132.1"/>
    <property type="molecule type" value="Genomic_DNA"/>
</dbReference>
<gene>
    <name evidence="1" type="ORF">FC46_GL000969</name>
</gene>
<proteinExistence type="predicted"/>
<dbReference type="Proteomes" id="UP000051036">
    <property type="component" value="Unassembled WGS sequence"/>
</dbReference>
<keyword evidence="2" id="KW-1185">Reference proteome</keyword>
<dbReference type="STRING" id="1423763.FC46_GL000969"/>
<evidence type="ECO:0000313" key="1">
    <source>
        <dbReference type="EMBL" id="KRL89132.1"/>
    </source>
</evidence>